<gene>
    <name evidence="1" type="ORF">H3221_10150</name>
</gene>
<sequence length="77" mass="8667">MAYTQSDLEKVERAIIDLAAGERVVEVQFGSGESTRYDGSVGLMQLVNLRDRIRGEIAASQNGKRMRGYRLNHRRGL</sequence>
<evidence type="ECO:0000313" key="2">
    <source>
        <dbReference type="Proteomes" id="UP000596932"/>
    </source>
</evidence>
<protein>
    <submittedName>
        <fullName evidence="1">Uncharacterized protein</fullName>
    </submittedName>
</protein>
<dbReference type="RefSeq" id="WP_196474945.1">
    <property type="nucleotide sequence ID" value="NZ_JACFYX020000007.1"/>
</dbReference>
<dbReference type="AlphaFoldDB" id="A0A931CXX3"/>
<dbReference type="Proteomes" id="UP000596932">
    <property type="component" value="Unassembled WGS sequence"/>
</dbReference>
<name>A0A931CXX3_9PSED</name>
<accession>A0A931CXX3</accession>
<organism evidence="1 2">
    <name type="scientific">Pseudomonas chaetocerotis</name>
    <dbReference type="NCBI Taxonomy" id="2758695"/>
    <lineage>
        <taxon>Bacteria</taxon>
        <taxon>Pseudomonadati</taxon>
        <taxon>Pseudomonadota</taxon>
        <taxon>Gammaproteobacteria</taxon>
        <taxon>Pseudomonadales</taxon>
        <taxon>Pseudomonadaceae</taxon>
        <taxon>Pseudomonas</taxon>
    </lineage>
</organism>
<comment type="caution">
    <text evidence="1">The sequence shown here is derived from an EMBL/GenBank/DDBJ whole genome shotgun (WGS) entry which is preliminary data.</text>
</comment>
<evidence type="ECO:0000313" key="1">
    <source>
        <dbReference type="EMBL" id="MBG0835472.1"/>
    </source>
</evidence>
<keyword evidence="2" id="KW-1185">Reference proteome</keyword>
<dbReference type="EMBL" id="JACFYX010000008">
    <property type="protein sequence ID" value="MBG0835472.1"/>
    <property type="molecule type" value="Genomic_DNA"/>
</dbReference>
<reference evidence="1" key="1">
    <citation type="submission" date="2020-07" db="EMBL/GenBank/DDBJ databases">
        <title>Pseudomonas chaetoceroseae sp. nov., a new member of the Pseudomonas oleovorans group isolated from a culture of Chaetoceros calcitrans.</title>
        <authorList>
            <person name="Girard L."/>
            <person name="Lood C."/>
            <person name="De Mot R."/>
            <person name="Baudart J."/>
        </authorList>
    </citation>
    <scope>NUCLEOTIDE SEQUENCE</scope>
    <source>
        <strain evidence="1">536</strain>
    </source>
</reference>
<proteinExistence type="predicted"/>